<dbReference type="FunFam" id="3.40.50.720:FF:000084">
    <property type="entry name" value="Short-chain dehydrogenase reductase"/>
    <property type="match status" value="1"/>
</dbReference>
<proteinExistence type="inferred from homology"/>
<dbReference type="PANTHER" id="PTHR43639">
    <property type="entry name" value="OXIDOREDUCTASE, SHORT-CHAIN DEHYDROGENASE/REDUCTASE FAMILY (AFU_ORTHOLOGUE AFUA_5G02870)"/>
    <property type="match status" value="1"/>
</dbReference>
<reference evidence="4" key="1">
    <citation type="submission" date="2021-04" db="EMBL/GenBank/DDBJ databases">
        <title>Saccharothrix algeriensis WGS.</title>
        <authorList>
            <person name="Stuskova K."/>
            <person name="Hakalova E."/>
            <person name="Tebbal A.B."/>
            <person name="Eichmeier A."/>
        </authorList>
    </citation>
    <scope>NUCLEOTIDE SEQUENCE</scope>
    <source>
        <strain evidence="4">NRRL B-24137</strain>
    </source>
</reference>
<gene>
    <name evidence="4" type="ORF">J7S33_29655</name>
</gene>
<feature type="compositionally biased region" description="Pro residues" evidence="3">
    <location>
        <begin position="282"/>
        <end position="296"/>
    </location>
</feature>
<dbReference type="PANTHER" id="PTHR43639:SF1">
    <property type="entry name" value="SHORT-CHAIN DEHYDROGENASE_REDUCTASE FAMILY PROTEIN"/>
    <property type="match status" value="1"/>
</dbReference>
<evidence type="ECO:0000256" key="3">
    <source>
        <dbReference type="SAM" id="MobiDB-lite"/>
    </source>
</evidence>
<evidence type="ECO:0000313" key="5">
    <source>
        <dbReference type="Proteomes" id="UP000671828"/>
    </source>
</evidence>
<feature type="region of interest" description="Disordered" evidence="3">
    <location>
        <begin position="264"/>
        <end position="316"/>
    </location>
</feature>
<dbReference type="AlphaFoldDB" id="A0A8T8HXI3"/>
<dbReference type="GO" id="GO:0016491">
    <property type="term" value="F:oxidoreductase activity"/>
    <property type="evidence" value="ECO:0007669"/>
    <property type="project" value="UniProtKB-KW"/>
</dbReference>
<comment type="similarity">
    <text evidence="1">Belongs to the short-chain dehydrogenases/reductases (SDR) family.</text>
</comment>
<evidence type="ECO:0000313" key="4">
    <source>
        <dbReference type="EMBL" id="QTR03089.1"/>
    </source>
</evidence>
<accession>A0A8T8HXI3</accession>
<dbReference type="PRINTS" id="PR00080">
    <property type="entry name" value="SDRFAMILY"/>
</dbReference>
<dbReference type="PRINTS" id="PR00081">
    <property type="entry name" value="GDHRDH"/>
</dbReference>
<protein>
    <submittedName>
        <fullName evidence="4">SDR family oxidoreductase</fullName>
    </submittedName>
</protein>
<evidence type="ECO:0000256" key="2">
    <source>
        <dbReference type="ARBA" id="ARBA00023002"/>
    </source>
</evidence>
<dbReference type="InterPro" id="IPR036291">
    <property type="entry name" value="NAD(P)-bd_dom_sf"/>
</dbReference>
<dbReference type="EMBL" id="CP072788">
    <property type="protein sequence ID" value="QTR03089.1"/>
    <property type="molecule type" value="Genomic_DNA"/>
</dbReference>
<evidence type="ECO:0000256" key="1">
    <source>
        <dbReference type="ARBA" id="ARBA00006484"/>
    </source>
</evidence>
<dbReference type="Proteomes" id="UP000671828">
    <property type="component" value="Chromosome"/>
</dbReference>
<keyword evidence="2" id="KW-0560">Oxidoreductase</keyword>
<organism evidence="4 5">
    <name type="scientific">Saccharothrix algeriensis</name>
    <dbReference type="NCBI Taxonomy" id="173560"/>
    <lineage>
        <taxon>Bacteria</taxon>
        <taxon>Bacillati</taxon>
        <taxon>Actinomycetota</taxon>
        <taxon>Actinomycetes</taxon>
        <taxon>Pseudonocardiales</taxon>
        <taxon>Pseudonocardiaceae</taxon>
        <taxon>Saccharothrix</taxon>
    </lineage>
</organism>
<dbReference type="SUPFAM" id="SSF51735">
    <property type="entry name" value="NAD(P)-binding Rossmann-fold domains"/>
    <property type="match status" value="1"/>
</dbReference>
<sequence>MTGRAGAPRVPPGEFEGKVVLVTGGAKRVGRAVVHEFAALGAHVVVNYFHSEQAAHRTREEVLAAGGSCELLRASITKPDDVGAMFDAVRERHGALDVLVNNAARGVFVPTPALTELDWQKVFDVNVHGARRCALAALPLLAEVGGAVVNVSSIGTDVVMENYTAVAASKGALEVLSRYLAVEFASSGVRVNVASAGLLDNPTAELFPGAAGVRARSAASTPLGRLGTEEELARLVVVLASPRLGWVTGRTLLADGGLSLGHALLRPDPPGARVPAARAADTPPPPPPHPNPPPPGATGRWLRAAGRTRAHDRWGL</sequence>
<dbReference type="InterPro" id="IPR002347">
    <property type="entry name" value="SDR_fam"/>
</dbReference>
<dbReference type="Gene3D" id="3.40.50.720">
    <property type="entry name" value="NAD(P)-binding Rossmann-like Domain"/>
    <property type="match status" value="1"/>
</dbReference>
<dbReference type="Pfam" id="PF13561">
    <property type="entry name" value="adh_short_C2"/>
    <property type="match status" value="1"/>
</dbReference>
<feature type="non-terminal residue" evidence="4">
    <location>
        <position position="316"/>
    </location>
</feature>
<name>A0A8T8HXI3_9PSEU</name>